<protein>
    <submittedName>
        <fullName evidence="3">6704_t:CDS:1</fullName>
    </submittedName>
</protein>
<dbReference type="SUPFAM" id="SSF47095">
    <property type="entry name" value="HMG-box"/>
    <property type="match status" value="1"/>
</dbReference>
<dbReference type="Gene3D" id="1.10.30.10">
    <property type="entry name" value="High mobility group box domain"/>
    <property type="match status" value="1"/>
</dbReference>
<sequence>MNDIEYLSKTERKFLSEHSYPLTLTIDELTKPAIKKNRNHDPRPQNCWVIFRKDYEANKRLQNPDAKKTVKKITKECSLKWKSQSSEVKHFFKILEKIAFEKHKLMYPNYKYKPNNAKRSNYKKFRFREQKKYLSTSPAKSSAIDLNSPQEAIPIDGSSPLTFNSHQEAIPIDGSSPLTFNSHQEAIQIDVSSSSIFNPHQESIQNDGLTSTTIYNQDYTNDFAQNSIDTYI</sequence>
<feature type="domain" description="HMG box" evidence="2">
    <location>
        <begin position="41"/>
        <end position="111"/>
    </location>
</feature>
<keyword evidence="4" id="KW-1185">Reference proteome</keyword>
<feature type="DNA-binding region" description="HMG box" evidence="1">
    <location>
        <begin position="41"/>
        <end position="111"/>
    </location>
</feature>
<evidence type="ECO:0000256" key="1">
    <source>
        <dbReference type="PROSITE-ProRule" id="PRU00267"/>
    </source>
</evidence>
<dbReference type="AlphaFoldDB" id="A0A9N9D9X8"/>
<keyword evidence="1" id="KW-0238">DNA-binding</keyword>
<dbReference type="PROSITE" id="PS50118">
    <property type="entry name" value="HMG_BOX_2"/>
    <property type="match status" value="1"/>
</dbReference>
<dbReference type="SMART" id="SM00398">
    <property type="entry name" value="HMG"/>
    <property type="match status" value="1"/>
</dbReference>
<evidence type="ECO:0000313" key="3">
    <source>
        <dbReference type="EMBL" id="CAG8631367.1"/>
    </source>
</evidence>
<dbReference type="InterPro" id="IPR036910">
    <property type="entry name" value="HMG_box_dom_sf"/>
</dbReference>
<comment type="caution">
    <text evidence="3">The sequence shown here is derived from an EMBL/GenBank/DDBJ whole genome shotgun (WGS) entry which is preliminary data.</text>
</comment>
<evidence type="ECO:0000313" key="4">
    <source>
        <dbReference type="Proteomes" id="UP000789831"/>
    </source>
</evidence>
<organism evidence="3 4">
    <name type="scientific">Ambispora gerdemannii</name>
    <dbReference type="NCBI Taxonomy" id="144530"/>
    <lineage>
        <taxon>Eukaryota</taxon>
        <taxon>Fungi</taxon>
        <taxon>Fungi incertae sedis</taxon>
        <taxon>Mucoromycota</taxon>
        <taxon>Glomeromycotina</taxon>
        <taxon>Glomeromycetes</taxon>
        <taxon>Archaeosporales</taxon>
        <taxon>Ambisporaceae</taxon>
        <taxon>Ambispora</taxon>
    </lineage>
</organism>
<proteinExistence type="predicted"/>
<reference evidence="3" key="1">
    <citation type="submission" date="2021-06" db="EMBL/GenBank/DDBJ databases">
        <authorList>
            <person name="Kallberg Y."/>
            <person name="Tangrot J."/>
            <person name="Rosling A."/>
        </authorList>
    </citation>
    <scope>NUCLEOTIDE SEQUENCE</scope>
    <source>
        <strain evidence="3">MT106</strain>
    </source>
</reference>
<keyword evidence="1" id="KW-0539">Nucleus</keyword>
<accession>A0A9N9D9X8</accession>
<gene>
    <name evidence="3" type="ORF">AGERDE_LOCUS10542</name>
</gene>
<dbReference type="GO" id="GO:0005634">
    <property type="term" value="C:nucleus"/>
    <property type="evidence" value="ECO:0007669"/>
    <property type="project" value="UniProtKB-UniRule"/>
</dbReference>
<dbReference type="Proteomes" id="UP000789831">
    <property type="component" value="Unassembled WGS sequence"/>
</dbReference>
<dbReference type="GO" id="GO:0003677">
    <property type="term" value="F:DNA binding"/>
    <property type="evidence" value="ECO:0007669"/>
    <property type="project" value="UniProtKB-UniRule"/>
</dbReference>
<dbReference type="Pfam" id="PF00505">
    <property type="entry name" value="HMG_box"/>
    <property type="match status" value="1"/>
</dbReference>
<dbReference type="OrthoDB" id="6247875at2759"/>
<name>A0A9N9D9X8_9GLOM</name>
<dbReference type="CDD" id="cd01389">
    <property type="entry name" value="HMG-box_ROX1-like"/>
    <property type="match status" value="1"/>
</dbReference>
<dbReference type="EMBL" id="CAJVPL010003377">
    <property type="protein sequence ID" value="CAG8631367.1"/>
    <property type="molecule type" value="Genomic_DNA"/>
</dbReference>
<dbReference type="InterPro" id="IPR009071">
    <property type="entry name" value="HMG_box_dom"/>
</dbReference>
<evidence type="ECO:0000259" key="2">
    <source>
        <dbReference type="PROSITE" id="PS50118"/>
    </source>
</evidence>